<dbReference type="Proteomes" id="UP000886785">
    <property type="component" value="Unassembled WGS sequence"/>
</dbReference>
<feature type="compositionally biased region" description="Polar residues" evidence="1">
    <location>
        <begin position="156"/>
        <end position="165"/>
    </location>
</feature>
<evidence type="ECO:0000256" key="1">
    <source>
        <dbReference type="SAM" id="MobiDB-lite"/>
    </source>
</evidence>
<reference evidence="2" key="1">
    <citation type="submission" date="2020-10" db="EMBL/GenBank/DDBJ databases">
        <authorList>
            <person name="Gilroy R."/>
        </authorList>
    </citation>
    <scope>NUCLEOTIDE SEQUENCE</scope>
    <source>
        <strain evidence="2">ChiSjej1B19-7085</strain>
    </source>
</reference>
<reference evidence="2" key="2">
    <citation type="journal article" date="2021" name="PeerJ">
        <title>Extensive microbial diversity within the chicken gut microbiome revealed by metagenomics and culture.</title>
        <authorList>
            <person name="Gilroy R."/>
            <person name="Ravi A."/>
            <person name="Getino M."/>
            <person name="Pursley I."/>
            <person name="Horton D.L."/>
            <person name="Alikhan N.F."/>
            <person name="Baker D."/>
            <person name="Gharbi K."/>
            <person name="Hall N."/>
            <person name="Watson M."/>
            <person name="Adriaenssens E.M."/>
            <person name="Foster-Nyarko E."/>
            <person name="Jarju S."/>
            <person name="Secka A."/>
            <person name="Antonio M."/>
            <person name="Oren A."/>
            <person name="Chaudhuri R.R."/>
            <person name="La Ragione R."/>
            <person name="Hildebrand F."/>
            <person name="Pallen M.J."/>
        </authorList>
    </citation>
    <scope>NUCLEOTIDE SEQUENCE</scope>
    <source>
        <strain evidence="2">ChiSjej1B19-7085</strain>
    </source>
</reference>
<name>A0A9D1DRJ1_9FIRM</name>
<evidence type="ECO:0000313" key="3">
    <source>
        <dbReference type="Proteomes" id="UP000886785"/>
    </source>
</evidence>
<feature type="compositionally biased region" description="Basic residues" evidence="1">
    <location>
        <begin position="229"/>
        <end position="239"/>
    </location>
</feature>
<feature type="compositionally biased region" description="Basic and acidic residues" evidence="1">
    <location>
        <begin position="198"/>
        <end position="228"/>
    </location>
</feature>
<accession>A0A9D1DRJ1</accession>
<gene>
    <name evidence="2" type="ORF">IAA54_08155</name>
</gene>
<feature type="compositionally biased region" description="Basic and acidic residues" evidence="1">
    <location>
        <begin position="168"/>
        <end position="179"/>
    </location>
</feature>
<sequence>MALRLSGLAAKNFALFVYAVLKDQKKTRGKTRLVRMLREQRPFKFFKIPAEAVREFAREAKNHGLLYVPIRNKLRRDEIEMVVFADDAAKIQRVLDNLNLDFVRAQAGEAVVEPVPAQETPVPEAQTPDRMESVQLDGDTVQFEIGGAEDEFNLGGSPQQDTAANFTPDREPESGETTEKNPSAPSSNSRNGSPGSENSERPSVKEELREIRREQEKKRAEHFGTRERHIPKHYRTKDR</sequence>
<comment type="caution">
    <text evidence="2">The sequence shown here is derived from an EMBL/GenBank/DDBJ whole genome shotgun (WGS) entry which is preliminary data.</text>
</comment>
<evidence type="ECO:0000313" key="2">
    <source>
        <dbReference type="EMBL" id="HIR57628.1"/>
    </source>
</evidence>
<feature type="compositionally biased region" description="Low complexity" evidence="1">
    <location>
        <begin position="181"/>
        <end position="197"/>
    </location>
</feature>
<dbReference type="Pfam" id="PF12687">
    <property type="entry name" value="DUF3801"/>
    <property type="match status" value="1"/>
</dbReference>
<proteinExistence type="predicted"/>
<dbReference type="InterPro" id="IPR024234">
    <property type="entry name" value="DUF3801"/>
</dbReference>
<protein>
    <submittedName>
        <fullName evidence="2">DUF3801 domain-containing protein</fullName>
    </submittedName>
</protein>
<dbReference type="EMBL" id="DVHF01000090">
    <property type="protein sequence ID" value="HIR57628.1"/>
    <property type="molecule type" value="Genomic_DNA"/>
</dbReference>
<organism evidence="2 3">
    <name type="scientific">Candidatus Gallacutalibacter pullicola</name>
    <dbReference type="NCBI Taxonomy" id="2840830"/>
    <lineage>
        <taxon>Bacteria</taxon>
        <taxon>Bacillati</taxon>
        <taxon>Bacillota</taxon>
        <taxon>Clostridia</taxon>
        <taxon>Eubacteriales</taxon>
        <taxon>Candidatus Gallacutalibacter</taxon>
    </lineage>
</organism>
<feature type="region of interest" description="Disordered" evidence="1">
    <location>
        <begin position="149"/>
        <end position="239"/>
    </location>
</feature>
<dbReference type="AlphaFoldDB" id="A0A9D1DRJ1"/>